<gene>
    <name evidence="1" type="primary">wecB</name>
    <name evidence="1" type="ORF">LCL61_37480</name>
</gene>
<protein>
    <submittedName>
        <fullName evidence="1">UDP-N-acetylglucosamine 2-epimerase (Non-hydrolyzing)</fullName>
        <ecNumber evidence="1">5.1.3.14</ecNumber>
    </submittedName>
</protein>
<dbReference type="EMBL" id="CP150484">
    <property type="protein sequence ID" value="WYW21253.1"/>
    <property type="molecule type" value="Genomic_DNA"/>
</dbReference>
<evidence type="ECO:0000313" key="2">
    <source>
        <dbReference type="Proteomes" id="UP001456344"/>
    </source>
</evidence>
<organism evidence="1 2">
    <name type="scientific">Amycolatopsis coloradensis</name>
    <dbReference type="NCBI Taxonomy" id="76021"/>
    <lineage>
        <taxon>Bacteria</taxon>
        <taxon>Bacillati</taxon>
        <taxon>Actinomycetota</taxon>
        <taxon>Actinomycetes</taxon>
        <taxon>Pseudonocardiales</taxon>
        <taxon>Pseudonocardiaceae</taxon>
        <taxon>Amycolatopsis</taxon>
    </lineage>
</organism>
<reference evidence="1" key="1">
    <citation type="submission" date="2023-10" db="EMBL/GenBank/DDBJ databases">
        <title>Whole genome sequencing of actinobacterial strain Amycolatopsis sp. (BCA-696) identifies the underlying plant growth-promoting genes.</title>
        <authorList>
            <person name="Gandham P."/>
            <person name="Vadla N."/>
            <person name="Saji A."/>
            <person name="Srinivas V."/>
            <person name="Ruperao P."/>
            <person name="Selvanayagam S."/>
            <person name="Saxena R.K."/>
            <person name="Rathore A."/>
            <person name="Gopalakrishnan S."/>
            <person name="Thakur V."/>
        </authorList>
    </citation>
    <scope>NUCLEOTIDE SEQUENCE</scope>
    <source>
        <strain evidence="1">BCA-696</strain>
    </source>
</reference>
<proteinExistence type="predicted"/>
<keyword evidence="2" id="KW-1185">Reference proteome</keyword>
<dbReference type="EC" id="5.1.3.14" evidence="1"/>
<name>A0ACD5BPG1_9PSEU</name>
<sequence length="417" mass="44286">MDCTVRSSSGAIHRDDPGITADTSRTAPDVVLLGGTRPEAVKLAPIVRAMRDQGRIRPVLVASGQHETMFGQALSSFGLSPDVRLDIERPTGSLSELLGELVTTLDVHLERLRPAAVVVQGDTTTALAGALAAFWRHIPVVHVEAGLRSHDPRAPFPEEANRKLVAQLSTLHLAPTARAVNNLLEEGIAGPEVLLIGNTVVDAVLSIARTPTAYHDHRLPSLENRARTGKSRLLLATMHRRESLGAPLDGILAGLRAIVEEHADVEVVLPVHPNPQVRNQVVTGLLGVDRVHITGPLHYAEFCRLLSCARLVLTDSGGVQEEAPSFGVPCVVLREITERMEAVEAGVSVLAGPDPVLIARHAAQLLAESRDEGSNTRPNPFGDGLAAVRAEQAIAHLLGLDTCAPAAAQQAILAKGK</sequence>
<accession>A0ACD5BPG1</accession>
<dbReference type="Proteomes" id="UP001456344">
    <property type="component" value="Chromosome"/>
</dbReference>
<keyword evidence="1" id="KW-0413">Isomerase</keyword>
<evidence type="ECO:0000313" key="1">
    <source>
        <dbReference type="EMBL" id="WYW21253.1"/>
    </source>
</evidence>